<evidence type="ECO:0000256" key="8">
    <source>
        <dbReference type="ARBA" id="ARBA00022737"/>
    </source>
</evidence>
<evidence type="ECO:0000256" key="11">
    <source>
        <dbReference type="SAM" id="Coils"/>
    </source>
</evidence>
<dbReference type="Gene3D" id="3.40.47.10">
    <property type="match status" value="3"/>
</dbReference>
<feature type="domain" description="Ketosynthase family 3 (KS3)" evidence="13">
    <location>
        <begin position="535"/>
        <end position="941"/>
    </location>
</feature>
<dbReference type="InterPro" id="IPR014030">
    <property type="entry name" value="Ketoacyl_synth_N"/>
</dbReference>
<dbReference type="InterPro" id="IPR054514">
    <property type="entry name" value="RhiE-like_linker"/>
</dbReference>
<dbReference type="InterPro" id="IPR049552">
    <property type="entry name" value="PKS_DH_N"/>
</dbReference>
<evidence type="ECO:0000256" key="5">
    <source>
        <dbReference type="ARBA" id="ARBA00022490"/>
    </source>
</evidence>
<feature type="domain" description="Carrier" evidence="12">
    <location>
        <begin position="415"/>
        <end position="489"/>
    </location>
</feature>
<dbReference type="Pfam" id="PF21089">
    <property type="entry name" value="PKS_DH_N"/>
    <property type="match status" value="2"/>
</dbReference>
<feature type="domain" description="Carrier" evidence="12">
    <location>
        <begin position="4275"/>
        <end position="4349"/>
    </location>
</feature>
<feature type="region of interest" description="N-terminal hotdog fold" evidence="10">
    <location>
        <begin position="2647"/>
        <end position="2773"/>
    </location>
</feature>
<dbReference type="Proteomes" id="UP001077662">
    <property type="component" value="Unassembled WGS sequence"/>
</dbReference>
<dbReference type="CDD" id="cd08953">
    <property type="entry name" value="KR_2_SDR_x"/>
    <property type="match status" value="2"/>
</dbReference>
<evidence type="ECO:0000256" key="1">
    <source>
        <dbReference type="ARBA" id="ARBA00003299"/>
    </source>
</evidence>
<dbReference type="SMART" id="SM00825">
    <property type="entry name" value="PKS_KS"/>
    <property type="match status" value="3"/>
</dbReference>
<proteinExistence type="predicted"/>
<dbReference type="PANTHER" id="PTHR43775:SF37">
    <property type="entry name" value="SI:DKEY-61P9.11"/>
    <property type="match status" value="1"/>
</dbReference>
<dbReference type="Gene3D" id="1.10.1200.10">
    <property type="entry name" value="ACP-like"/>
    <property type="match status" value="5"/>
</dbReference>
<dbReference type="InterPro" id="IPR020807">
    <property type="entry name" value="PKS_DH"/>
</dbReference>
<feature type="coiled-coil region" evidence="11">
    <location>
        <begin position="2479"/>
        <end position="2537"/>
    </location>
</feature>
<organism evidence="15 16">
    <name type="scientific">Brevibacillus laterosporus</name>
    <name type="common">Bacillus laterosporus</name>
    <dbReference type="NCBI Taxonomy" id="1465"/>
    <lineage>
        <taxon>Bacteria</taxon>
        <taxon>Bacillati</taxon>
        <taxon>Bacillota</taxon>
        <taxon>Bacilli</taxon>
        <taxon>Bacillales</taxon>
        <taxon>Paenibacillaceae</taxon>
        <taxon>Brevibacillus</taxon>
    </lineage>
</organism>
<dbReference type="RefSeq" id="WP_258432679.1">
    <property type="nucleotide sequence ID" value="NZ_JANSGW010000002.1"/>
</dbReference>
<dbReference type="Pfam" id="PF00550">
    <property type="entry name" value="PP-binding"/>
    <property type="match status" value="5"/>
</dbReference>
<feature type="region of interest" description="C-terminal hotdog fold" evidence="10">
    <location>
        <begin position="2787"/>
        <end position="2943"/>
    </location>
</feature>
<comment type="caution">
    <text evidence="15">The sequence shown here is derived from an EMBL/GenBank/DDBJ whole genome shotgun (WGS) entry which is preliminary data.</text>
</comment>
<dbReference type="CDD" id="cd00833">
    <property type="entry name" value="PKS"/>
    <property type="match status" value="3"/>
</dbReference>
<protein>
    <submittedName>
        <fullName evidence="15">SDR family NAD(P)-dependent oxidoreductase</fullName>
    </submittedName>
</protein>
<dbReference type="InterPro" id="IPR029063">
    <property type="entry name" value="SAM-dependent_MTases_sf"/>
</dbReference>
<feature type="domain" description="Ketosynthase family 3 (KS3)" evidence="13">
    <location>
        <begin position="2019"/>
        <end position="2454"/>
    </location>
</feature>
<evidence type="ECO:0000256" key="10">
    <source>
        <dbReference type="PROSITE-ProRule" id="PRU01363"/>
    </source>
</evidence>
<dbReference type="Pfam" id="PF21394">
    <property type="entry name" value="Beta-ketacyl_N"/>
    <property type="match status" value="1"/>
</dbReference>
<name>A0AAP3DDD1_BRELA</name>
<dbReference type="FunFam" id="3.40.47.10:FF:000019">
    <property type="entry name" value="Polyketide synthase type I"/>
    <property type="match status" value="3"/>
</dbReference>
<dbReference type="Pfam" id="PF02801">
    <property type="entry name" value="Ketoacyl-synt_C"/>
    <property type="match status" value="3"/>
</dbReference>
<evidence type="ECO:0000259" key="13">
    <source>
        <dbReference type="PROSITE" id="PS52004"/>
    </source>
</evidence>
<dbReference type="GO" id="GO:0005886">
    <property type="term" value="C:plasma membrane"/>
    <property type="evidence" value="ECO:0007669"/>
    <property type="project" value="TreeGrafter"/>
</dbReference>
<dbReference type="Gene3D" id="3.10.129.110">
    <property type="entry name" value="Polyketide synthase dehydratase"/>
    <property type="match status" value="2"/>
</dbReference>
<dbReference type="GO" id="GO:0005737">
    <property type="term" value="C:cytoplasm"/>
    <property type="evidence" value="ECO:0007669"/>
    <property type="project" value="UniProtKB-SubCell"/>
</dbReference>
<reference evidence="15" key="1">
    <citation type="submission" date="2022-09" db="EMBL/GenBank/DDBJ databases">
        <title>Genome analysis and characterization of larvicidal activity of Brevibacillus strains.</title>
        <authorList>
            <person name="Patrusheva E.V."/>
            <person name="Izotova A.O."/>
            <person name="Toshchakov S.V."/>
            <person name="Sineoky S.P."/>
        </authorList>
    </citation>
    <scope>NUCLEOTIDE SEQUENCE</scope>
    <source>
        <strain evidence="15">VKPM_B-13247</strain>
    </source>
</reference>
<gene>
    <name evidence="15" type="ORF">O0554_01380</name>
</gene>
<dbReference type="Pfam" id="PF14765">
    <property type="entry name" value="PS-DH"/>
    <property type="match status" value="2"/>
</dbReference>
<dbReference type="SMART" id="SM00823">
    <property type="entry name" value="PKS_PP"/>
    <property type="match status" value="5"/>
</dbReference>
<dbReference type="GO" id="GO:0004315">
    <property type="term" value="F:3-oxoacyl-[acyl-carrier-protein] synthase activity"/>
    <property type="evidence" value="ECO:0007669"/>
    <property type="project" value="InterPro"/>
</dbReference>
<keyword evidence="8" id="KW-0677">Repeat</keyword>
<dbReference type="PROSITE" id="PS00606">
    <property type="entry name" value="KS3_1"/>
    <property type="match status" value="1"/>
</dbReference>
<dbReference type="PROSITE" id="PS50075">
    <property type="entry name" value="CARRIER"/>
    <property type="match status" value="5"/>
</dbReference>
<dbReference type="InterPro" id="IPR018201">
    <property type="entry name" value="Ketoacyl_synth_AS"/>
</dbReference>
<sequence>MNKMDELLCRLLWGQLQSVGLFTKKIMKISELKTLLDPQYSSWFEETLNKLADNHYLRREEDLCHVMDTTSIDVNAVWKQWDIEKVEWLLDPNRKAQVTLLEAAMRALPKIVTGGVLATDILFPNSTMKLVEGIYKHNPVSDYFNEVLSNTVVAYIQNRIEQKNPERIRILEIGAGTGGTSAMVFEKIKHYQEFVEEYRYTDISKAFLIHAENEYGPSIPYLNYQTLNVEEPITNQNIHTGAFDIVIAANVLHATKNICQTLRNAKSALKKHGLILLNEMSENTLFTHLTFGLLAGWWLYEDPWLRIPGCPGLYPHQWQDALEREGFHSIFFPALQAHELGQQIIVAESDGIVRLQESLPANTGVLKRAHGKDSTSSFTSSRIAQDSEIRSFSQAENKTKTPGNLVAVDDYILEDYVRDRVKVNLSDSIRIDLTKIIDDESFADYGLDSITGVHFVQSINDAFNLTLRTTVPFNYSSVNKLTAYLLEEYRDVILGAFLQNKNPIQVHGKEIEVEENLTRPAYEVNAREAEDFLEKEPIAIIGMSGRFAKSNSVDELWEHLSNGTDLVEEITRWDTPSYYGSFIEDYDQFDPVFFNISGVEATYMDPQQRLFLEESWKTLEDAGYAGGVLDGKLCGVYVGYNIGDYMQLIGDNPPAQAMWGNAGSIIPARIAYYLNLKGPAIAIDTACSSSLVAIHLACQSLWAKEIDMALAGGVFVQSTPRFVASANRAGMLSPGGRCFTFDDRADGFVTGEGVGAVMLKRLKDAVRDGDHIYGVISGSGMNQDGTTNGITAPSGNSQEQLERHVYDTFQIDPEKIQMVEAHGTGTKLGDPIEFEALTNAFRYYTDKKEYCAIGSIKTNIGHTIAAAGVAGFIKILLSLKYKKIPPSLHFQSGNPNIQFTNSPFYVNTHLKEWDIEQGSKRCAVISSFGFSGTNAHMVIEEAPSLVRLHTDKPGYLLVLSAQSYEQLRLQARQLIEYYENNPRVDYGNLSFTLLMGRKHFNHRLACVVKDGEHLGALLNNWLQNDNEADVYVSEIREGGFREHQSMKRHGNQCILTSQNANSLKYVELLTEIAQLFTQGYTLDFEHLFSGEQYTRVPLPTYPFAKERYWVPEKQNATGESVAAKQESIIHPLVHKNTSDLLEQRFSTTFTGEEFFLTDHVLNKQQILPGAAYLEMARLAVELGGGPVLDGKKEVQLKHVVWARPIVVGDQSADVHIGLFPQVNGDIAFEVYSLSQNADDADKIIHCQGQAARKSKNKAYNVDLEALQARCNKSTFSSTQCYEAFREIGFDYGPNHRGVEQLSIGSNEALAKLSLPISLFDTKEPYYLHPGMLDSSLQAMAGVLAAEGDFEPFGSNTRLKPHLPFAIQEIDIMSPCTASMWAYIRNSEGSESNEGIRKMDIDLCDDHGAVCVRIKGFASRILEGAEDRINSGSDTGLLLFEPSWKHEAVNYKAKAPDYAQHLVILCESCEAFRASIENQMDHVRCISLQSTETALDKRYTAYVEQLFETLHSMLTNQLQGQILIQLIVSRQEDQHLFSGLSGMLKTARMENPKLHGQLIEIENAEFSQDIIQILEENKKTPHIQHVRYENGERFYANWSEVERQATESIEVPWKDRGIYLITGGAGGLGLIFAGEIAKCTKNATVVLTGRSPLDASKQEKIKLLQTKGLQVEYRQVDVSKFSAVKELIQRICTEFGSLNGIIHSAGLIRDNYIINKNKEELREVLSPKVSGLVNLDVSTQQLPLDFFILFSAVAGALGNPGQADYAAANAFLDVYATYRNSLVDSQLRHGQTFSICWPLWKAGGMHIDEEIAKLVKQRTGMTALESEKGINALYQCMALRKDQMIVIEGNLKQLRDTFLTALEFEDATNPAADVNNNVAPSATEELLREKATVYFKKILSSVIGLPSQRIDENAPMEKYGIDSLMVMQLTNQLEKSFGSLSKTLFFEFPNIRKLSTYFLENYRDRMMTLIGLEEPIVEKEKRFVTPIKTTELSKQNNGNNSRKRFYEQGSEMENEGEVRNQDIAIIGLSGRYPDARNLEEFWENLKVGKDCIIEIPKERWDHSLFYDEDKSKLGKTYSKWGGFIDGVDQFDPLFFNISPREAEVMDPQERLFLQCVYEALEDSGYTREALGMNRESGLAGNVGVYVGVMYEEYQLYGVQETAWGRPIALSGIPSSIANRVSYFCNFTGPSMAMDTMCSSSITAIHLACHSLQRGECEVAVAGGVNVSIHPNKYLFLSQGKFASSNGRCESFGQGGDGYVPGEGVGAVLLKPLSKAIEDKDNIYGVIKATSINHGGKTNGYSVPNPNAQANVIRRAYKEAGIDPRTISYIEAHGTGTSLGDPIEIAGLTKVFEEYSNDKQFCSIGSAKSNIGHCESAAGIAGLTKVLLQLKHCQLAPSLHAKELNPNIDFINTPFIVQQDLAEWKRPIFNNKEYPRIAGISSFGAGGSNAHMVIEEYIPVEETTASQPVNRQNPVIILLSAKDEERLREHTEQLLEFIERQSLTGSLLADLSYTLQVGREAMEERLAMTVGSIEELKEKLRGFIEEPTRMEDCFWGRVHSNNEMLHILTQDEDLAQAFDVWLEKGKYEKILGLWVKGVNVDWSKLYGELKPRRISLPTYPFAKERYWVPVSDVKPESLNNHALQAAQIHPLLHQNTSDLLQQRFSSTFTGREYFFTDHLVQGKKVLPGAAYMEMARAAVDLAAGALKGAGNGIIFKNMTWLRPLEAFGETIDVHIRLYAEEHGDIAYEVYSENQEKTQEMTIHSKGTALFTSRDDSHVLSLQTLFSECNQRVIHANECYEVFNAMGIEYGSGHQGIESIYLGKDQVLAKLSLPAVIRNTKDQYVLHPSIIDSSLQAAIGLFFNDVNPVTNVRGNEVGPFIPFVLEELQVLNDCTTEMWAWIRYSNTSSSDDKVQKLDIDLCDEQGKLCARMKGLTSRALKTKKDYKDAPIAKETLLLKPYWKESTIHPETEAVRYEKRVVILCEQDEKCKEIIEIEIAGSNCLVLRAESEIQSIDQRFQSYAKRIVIELQEILQQHIEGKLLVQIIVPVKGEQQLFAGLAGILKTARLENPNIVGQLIEWDSDISSQALLEILQENSQKSLDSYIQYKANKRYIQGWNEIKVSERAEALPWKDKGIYLITGGTGSLGFIFAREIAERVKDATLILTGRSPLDVSKKAQLIQLRSLGAKVEYRRLNVSDAGAVNELIDSIENVTGPLNGIIHSAGVTKDGFILKKRTEDVEEVLSPKVTGLVNLDQATSDLQLDFFILFSSLAGCLGNYGQADYAAANAFMDAYARYRNELVTSGQRQGLTLSINWPLWEEGGMHVSEDTMELFMQHTGMTTMGTKNGIKAMYDGFTAGVDQVLVMEGDSFRIRAALLENVTRTQQREALATPIEINQAITATDREALKEKTVDYFKELLSSVIKLPVHRIDTTAPFEKYGIDSITIMHVTSELEKEFGPLSKTLFFEYQNLQELTSYFLGAHHERLLELVGLNEQPDEAVNVVPTLHESVDETVKQSAVLPRVNRFANGQTGPLKTLDQKKEEVGCEDIAIVGVAGRYPGARNIEEFWNNVRDGVDSITEIPKDRWDHSLYFDKEQGKLGKTYSKWGGFLEGIDQFDPLFFNISRREAAFMDPQERLFLQCVYEVMEDAGYTRDALNKQENGLSNHVGVYVGVMYQEYQLYGAQETIQGRPMALSGSASSIANRVSYFCNFHGPSVAVDTMCSSSLTAIHFACQSLQNGECDAAIAGGVNLSIHPNKYVALGQGRFASSKGRCESFGEGGDGYVPGEGVGAVLLKPISKAIADQDHIYGIIKASAINHGGKTNGYSVPNPNAQSSVIDRALKRAGINPRTISYIEAHGTGTSLGDPIEIKGLSKTYEAYTQDKQFCSIGSAKSNIGHCESAAGIAGLTKVLMQLKYAQLAPSLHAKTLNPNITFSQTPFEVQQELAQWNRPIIEMDGERKEYPRIAGISSFGAGGSNAHLIIEEYVQEHQTQEQWRVDADNPAIIVLSAKNKDRLKEQAQRLVASIKDLRITDTELANVAYTLQIGREAFEERLALVISSVQELECKLLEYVRGKEVIEGRYSGQTKGNKELTERSVEKLDKKTLERWIAKKDYGMLLENWVNGMQIDWNVFYGNVKPRRISLYTYPFAKERYWIPVTKRECSTEKGMKANTLLEPADIRTGESRIIEATKQQVDIKNPSFQKESKPNSIILPLLTEVKEAIQKPNEQELQIRTLSLINLNNHVSEPNQDSSPTKESLTLAFTQSEANPTRFTYSLETLREELTEGLAEAMFMQPEEVDVDCKFIDIGVDSIIGVEWVKAINKKYKTSITATKVYDYPSIREFAEYLHKELSESRSFETVDISEPESLLPARLEDEQSADVEEVSTSMILATTQTAAGSPISFAEATNPNGASMSLQEELVKSLAEAMFMQPEEIDVDSKFIDIGVDSIIGVEWIKAINKQYGTSMTATKVYDYPNIRELSAFLMSEIDKSVATTGVESNPKLSFETVDDILERVKNGDLDIDDADQYLNQFLSEGEKK</sequence>
<dbReference type="GO" id="GO:0006633">
    <property type="term" value="P:fatty acid biosynthetic process"/>
    <property type="evidence" value="ECO:0007669"/>
    <property type="project" value="InterPro"/>
</dbReference>
<accession>A0AAP3DDD1</accession>
<dbReference type="GO" id="GO:0071770">
    <property type="term" value="P:DIM/DIP cell wall layer assembly"/>
    <property type="evidence" value="ECO:0007669"/>
    <property type="project" value="TreeGrafter"/>
</dbReference>
<dbReference type="InterPro" id="IPR013217">
    <property type="entry name" value="Methyltransf_12"/>
</dbReference>
<dbReference type="SMART" id="SM01294">
    <property type="entry name" value="PKS_PP_betabranch"/>
    <property type="match status" value="3"/>
</dbReference>
<dbReference type="InterPro" id="IPR057326">
    <property type="entry name" value="KR_dom"/>
</dbReference>
<keyword evidence="11" id="KW-0175">Coiled coil</keyword>
<comment type="pathway">
    <text evidence="3">Antibiotic biosynthesis; bacillaene biosynthesis.</text>
</comment>
<feature type="active site" description="Proton acceptor; for dehydratase activity" evidence="10">
    <location>
        <position position="1159"/>
    </location>
</feature>
<dbReference type="PROSITE" id="PS00012">
    <property type="entry name" value="PHOSPHOPANTETHEINE"/>
    <property type="match status" value="4"/>
</dbReference>
<feature type="domain" description="Carrier" evidence="12">
    <location>
        <begin position="1888"/>
        <end position="1961"/>
    </location>
</feature>
<dbReference type="InterPro" id="IPR050091">
    <property type="entry name" value="PKS_NRPS_Biosynth_Enz"/>
</dbReference>
<keyword evidence="4" id="KW-0596">Phosphopantetheine</keyword>
<keyword evidence="9" id="KW-0511">Multifunctional enzyme</keyword>
<feature type="domain" description="PKS/mFAS DH" evidence="14">
    <location>
        <begin position="2647"/>
        <end position="2943"/>
    </location>
</feature>
<dbReference type="SUPFAM" id="SSF53335">
    <property type="entry name" value="S-adenosyl-L-methionine-dependent methyltransferases"/>
    <property type="match status" value="1"/>
</dbReference>
<feature type="region of interest" description="N-terminal hotdog fold" evidence="10">
    <location>
        <begin position="1130"/>
        <end position="1257"/>
    </location>
</feature>
<dbReference type="InterPro" id="IPR020841">
    <property type="entry name" value="PKS_Beta-ketoAc_synthase_dom"/>
</dbReference>
<dbReference type="InterPro" id="IPR049551">
    <property type="entry name" value="PKS_DH_C"/>
</dbReference>
<dbReference type="InterPro" id="IPR006162">
    <property type="entry name" value="Ppantetheine_attach_site"/>
</dbReference>
<dbReference type="InterPro" id="IPR049900">
    <property type="entry name" value="PKS_mFAS_DH"/>
</dbReference>
<dbReference type="SUPFAM" id="SSF51735">
    <property type="entry name" value="NAD(P)-binding Rossmann-fold domains"/>
    <property type="match status" value="2"/>
</dbReference>
<evidence type="ECO:0000259" key="14">
    <source>
        <dbReference type="PROSITE" id="PS52019"/>
    </source>
</evidence>
<dbReference type="GO" id="GO:0004312">
    <property type="term" value="F:fatty acid synthase activity"/>
    <property type="evidence" value="ECO:0007669"/>
    <property type="project" value="TreeGrafter"/>
</dbReference>
<evidence type="ECO:0000256" key="7">
    <source>
        <dbReference type="ARBA" id="ARBA00022679"/>
    </source>
</evidence>
<dbReference type="PROSITE" id="PS52019">
    <property type="entry name" value="PKS_MFAS_DH"/>
    <property type="match status" value="2"/>
</dbReference>
<dbReference type="SUPFAM" id="SSF53901">
    <property type="entry name" value="Thiolase-like"/>
    <property type="match status" value="3"/>
</dbReference>
<dbReference type="Gene3D" id="3.40.50.150">
    <property type="entry name" value="Vaccinia Virus protein VP39"/>
    <property type="match status" value="1"/>
</dbReference>
<dbReference type="SUPFAM" id="SSF47336">
    <property type="entry name" value="ACP-like"/>
    <property type="match status" value="5"/>
</dbReference>
<feature type="domain" description="PKS/mFAS DH" evidence="14">
    <location>
        <begin position="1130"/>
        <end position="1427"/>
    </location>
</feature>
<dbReference type="Gene3D" id="1.10.1240.100">
    <property type="match status" value="3"/>
</dbReference>
<feature type="active site" description="Proton donor; for dehydratase activity" evidence="10">
    <location>
        <position position="2849"/>
    </location>
</feature>
<dbReference type="PROSITE" id="PS52004">
    <property type="entry name" value="KS3_2"/>
    <property type="match status" value="3"/>
</dbReference>
<keyword evidence="5" id="KW-0963">Cytoplasm</keyword>
<dbReference type="Pfam" id="PF22336">
    <property type="entry name" value="RhiE-like_linker"/>
    <property type="match status" value="2"/>
</dbReference>
<dbReference type="InterPro" id="IPR036291">
    <property type="entry name" value="NAD(P)-bd_dom_sf"/>
</dbReference>
<evidence type="ECO:0000256" key="2">
    <source>
        <dbReference type="ARBA" id="ARBA00004496"/>
    </source>
</evidence>
<keyword evidence="6" id="KW-0597">Phosphoprotein</keyword>
<dbReference type="InterPro" id="IPR016039">
    <property type="entry name" value="Thiolase-like"/>
</dbReference>
<dbReference type="Pfam" id="PF08242">
    <property type="entry name" value="Methyltransf_12"/>
    <property type="match status" value="1"/>
</dbReference>
<feature type="domain" description="Ketosynthase family 3 (KS3)" evidence="13">
    <location>
        <begin position="3544"/>
        <end position="3982"/>
    </location>
</feature>
<evidence type="ECO:0000256" key="9">
    <source>
        <dbReference type="ARBA" id="ARBA00023268"/>
    </source>
</evidence>
<dbReference type="InterPro" id="IPR014031">
    <property type="entry name" value="Ketoacyl_synth_C"/>
</dbReference>
<dbReference type="Gene3D" id="3.40.50.720">
    <property type="entry name" value="NAD(P)-binding Rossmann-like Domain"/>
    <property type="match status" value="2"/>
</dbReference>
<dbReference type="CDD" id="cd02440">
    <property type="entry name" value="AdoMet_MTases"/>
    <property type="match status" value="1"/>
</dbReference>
<keyword evidence="7" id="KW-0808">Transferase</keyword>
<comment type="subcellular location">
    <subcellularLocation>
        <location evidence="2">Cytoplasm</location>
    </subcellularLocation>
</comment>
<dbReference type="Pfam" id="PF08659">
    <property type="entry name" value="KR"/>
    <property type="match status" value="2"/>
</dbReference>
<dbReference type="SMART" id="SM00826">
    <property type="entry name" value="PKS_DH"/>
    <property type="match status" value="2"/>
</dbReference>
<evidence type="ECO:0000313" key="15">
    <source>
        <dbReference type="EMBL" id="MCZ0805572.1"/>
    </source>
</evidence>
<dbReference type="SMART" id="SM00822">
    <property type="entry name" value="PKS_KR"/>
    <property type="match status" value="2"/>
</dbReference>
<evidence type="ECO:0000256" key="3">
    <source>
        <dbReference type="ARBA" id="ARBA00004789"/>
    </source>
</evidence>
<feature type="active site" description="Proton donor; for dehydratase activity" evidence="10">
    <location>
        <position position="1333"/>
    </location>
</feature>
<dbReference type="Pfam" id="PF22621">
    <property type="entry name" value="CurL-like_PKS_C"/>
    <property type="match status" value="1"/>
</dbReference>
<dbReference type="InterPro" id="IPR009081">
    <property type="entry name" value="PP-bd_ACP"/>
</dbReference>
<evidence type="ECO:0000256" key="6">
    <source>
        <dbReference type="ARBA" id="ARBA00022553"/>
    </source>
</evidence>
<evidence type="ECO:0000259" key="12">
    <source>
        <dbReference type="PROSITE" id="PS50075"/>
    </source>
</evidence>
<evidence type="ECO:0000313" key="16">
    <source>
        <dbReference type="Proteomes" id="UP001077662"/>
    </source>
</evidence>
<dbReference type="Pfam" id="PF00109">
    <property type="entry name" value="ketoacyl-synt"/>
    <property type="match status" value="3"/>
</dbReference>
<dbReference type="InterPro" id="IPR036736">
    <property type="entry name" value="ACP-like_sf"/>
</dbReference>
<dbReference type="GO" id="GO:0031177">
    <property type="term" value="F:phosphopantetheine binding"/>
    <property type="evidence" value="ECO:0007669"/>
    <property type="project" value="InterPro"/>
</dbReference>
<dbReference type="InterPro" id="IPR013968">
    <property type="entry name" value="PKS_KR"/>
</dbReference>
<dbReference type="PANTHER" id="PTHR43775">
    <property type="entry name" value="FATTY ACID SYNTHASE"/>
    <property type="match status" value="1"/>
</dbReference>
<evidence type="ECO:0000256" key="4">
    <source>
        <dbReference type="ARBA" id="ARBA00022450"/>
    </source>
</evidence>
<feature type="region of interest" description="C-terminal hotdog fold" evidence="10">
    <location>
        <begin position="1271"/>
        <end position="1427"/>
    </location>
</feature>
<dbReference type="InterPro" id="IPR042104">
    <property type="entry name" value="PKS_dehydratase_sf"/>
</dbReference>
<dbReference type="InterPro" id="IPR020806">
    <property type="entry name" value="PKS_PP-bd"/>
</dbReference>
<feature type="domain" description="Carrier" evidence="12">
    <location>
        <begin position="3404"/>
        <end position="3480"/>
    </location>
</feature>
<dbReference type="InterPro" id="IPR049490">
    <property type="entry name" value="C883_1060-like_KR_N"/>
</dbReference>
<feature type="domain" description="Carrier" evidence="12">
    <location>
        <begin position="4410"/>
        <end position="4486"/>
    </location>
</feature>
<feature type="active site" description="Proton acceptor; for dehydratase activity" evidence="10">
    <location>
        <position position="2676"/>
    </location>
</feature>
<dbReference type="EMBL" id="JAPTNE010000002">
    <property type="protein sequence ID" value="MCZ0805572.1"/>
    <property type="molecule type" value="Genomic_DNA"/>
</dbReference>
<comment type="function">
    <text evidence="1">Involved in some intermediate steps for the synthesis of the antibiotic polyketide bacillaene which is involved in secondary metabolism.</text>
</comment>